<dbReference type="Gene3D" id="3.40.50.2000">
    <property type="entry name" value="Glycogen Phosphorylase B"/>
    <property type="match status" value="2"/>
</dbReference>
<organism evidence="2 3">
    <name type="scientific">Salinarimonas ramus</name>
    <dbReference type="NCBI Taxonomy" id="690164"/>
    <lineage>
        <taxon>Bacteria</taxon>
        <taxon>Pseudomonadati</taxon>
        <taxon>Pseudomonadota</taxon>
        <taxon>Alphaproteobacteria</taxon>
        <taxon>Hyphomicrobiales</taxon>
        <taxon>Salinarimonadaceae</taxon>
        <taxon>Salinarimonas</taxon>
    </lineage>
</organism>
<feature type="domain" description="Glycosyl transferase family 1" evidence="1">
    <location>
        <begin position="173"/>
        <end position="325"/>
    </location>
</feature>
<name>A0A917QFZ5_9HYPH</name>
<sequence>MRIGVATVYMPGVRGGAEFLVEGLCTAFARAGHRVQRILAPFDYAPASHRSASGLWSGLDLSRYDGAGIDRLVCLKYPTWLARHPDTVVWLLHQHRPAFDLFATPYGFADDEAGRALAGAIRNVDAEALRRIGRIRTLSARVSERLLASTGIVARPLLHPPADAERFEAGPYEPFILAPSRLEGLKRQDLLIDAVAASRICVPVAIVGDGGMRAELERKVAALGLQDRVRFLGSVSRETLLALYARCAGVYFAPVDEDYGYVTLEAMLAARPVVTCRDSGGPLAFVVDGETGFVVEPDARSVAAALESLLERPGLAGALGRAGRSRYDELRLSWDHVVDVLLASDPEAVP</sequence>
<keyword evidence="2" id="KW-0808">Transferase</keyword>
<dbReference type="RefSeq" id="WP_188914812.1">
    <property type="nucleotide sequence ID" value="NZ_BMMF01000012.1"/>
</dbReference>
<dbReference type="CDD" id="cd03801">
    <property type="entry name" value="GT4_PimA-like"/>
    <property type="match status" value="1"/>
</dbReference>
<comment type="caution">
    <text evidence="2">The sequence shown here is derived from an EMBL/GenBank/DDBJ whole genome shotgun (WGS) entry which is preliminary data.</text>
</comment>
<evidence type="ECO:0000313" key="3">
    <source>
        <dbReference type="Proteomes" id="UP000600449"/>
    </source>
</evidence>
<dbReference type="EMBL" id="BMMF01000012">
    <property type="protein sequence ID" value="GGK47124.1"/>
    <property type="molecule type" value="Genomic_DNA"/>
</dbReference>
<dbReference type="AlphaFoldDB" id="A0A917QFZ5"/>
<evidence type="ECO:0000313" key="2">
    <source>
        <dbReference type="EMBL" id="GGK47124.1"/>
    </source>
</evidence>
<dbReference type="SUPFAM" id="SSF53756">
    <property type="entry name" value="UDP-Glycosyltransferase/glycogen phosphorylase"/>
    <property type="match status" value="1"/>
</dbReference>
<reference evidence="2 3" key="1">
    <citation type="journal article" date="2014" name="Int. J. Syst. Evol. Microbiol.">
        <title>Complete genome sequence of Corynebacterium casei LMG S-19264T (=DSM 44701T), isolated from a smear-ripened cheese.</title>
        <authorList>
            <consortium name="US DOE Joint Genome Institute (JGI-PGF)"/>
            <person name="Walter F."/>
            <person name="Albersmeier A."/>
            <person name="Kalinowski J."/>
            <person name="Ruckert C."/>
        </authorList>
    </citation>
    <scope>NUCLEOTIDE SEQUENCE [LARGE SCALE GENOMIC DNA]</scope>
    <source>
        <strain evidence="2 3">CGMCC 1.9161</strain>
    </source>
</reference>
<proteinExistence type="predicted"/>
<dbReference type="Proteomes" id="UP000600449">
    <property type="component" value="Unassembled WGS sequence"/>
</dbReference>
<accession>A0A917QFZ5</accession>
<dbReference type="PANTHER" id="PTHR12526:SF635">
    <property type="entry name" value="GLYCOSYL TRANSFERASE GROUP 1"/>
    <property type="match status" value="1"/>
</dbReference>
<dbReference type="InterPro" id="IPR001296">
    <property type="entry name" value="Glyco_trans_1"/>
</dbReference>
<dbReference type="GO" id="GO:0016757">
    <property type="term" value="F:glycosyltransferase activity"/>
    <property type="evidence" value="ECO:0007669"/>
    <property type="project" value="InterPro"/>
</dbReference>
<evidence type="ECO:0000259" key="1">
    <source>
        <dbReference type="Pfam" id="PF00534"/>
    </source>
</evidence>
<protein>
    <submittedName>
        <fullName evidence="2">Glycosyl transferase family 1</fullName>
    </submittedName>
</protein>
<keyword evidence="3" id="KW-1185">Reference proteome</keyword>
<dbReference type="Pfam" id="PF00534">
    <property type="entry name" value="Glycos_transf_1"/>
    <property type="match status" value="1"/>
</dbReference>
<gene>
    <name evidence="2" type="ORF">GCM10011322_37720</name>
</gene>
<dbReference type="PANTHER" id="PTHR12526">
    <property type="entry name" value="GLYCOSYLTRANSFERASE"/>
    <property type="match status" value="1"/>
</dbReference>